<dbReference type="AlphaFoldDB" id="A0A7D9I923"/>
<comment type="caution">
    <text evidence="1">The sequence shown here is derived from an EMBL/GenBank/DDBJ whole genome shotgun (WGS) entry which is preliminary data.</text>
</comment>
<evidence type="ECO:0000313" key="1">
    <source>
        <dbReference type="EMBL" id="CAB4002090.1"/>
    </source>
</evidence>
<keyword evidence="2" id="KW-1185">Reference proteome</keyword>
<dbReference type="EMBL" id="CACRXK020004254">
    <property type="protein sequence ID" value="CAB4002090.1"/>
    <property type="molecule type" value="Genomic_DNA"/>
</dbReference>
<reference evidence="1" key="1">
    <citation type="submission" date="2020-04" db="EMBL/GenBank/DDBJ databases">
        <authorList>
            <person name="Alioto T."/>
            <person name="Alioto T."/>
            <person name="Gomez Garrido J."/>
        </authorList>
    </citation>
    <scope>NUCLEOTIDE SEQUENCE</scope>
    <source>
        <strain evidence="1">A484AB</strain>
    </source>
</reference>
<sequence>MSTYGRHFEELAKAIGTLEVFPNIIKEFTNFLKQRYLKKHKPSELVWIDRLCGRYEDNCKHYAKFIKRVVSSQFLAKCLHAKEEEIGDLLKEFKANINAANKRLDNFLGETDRKEVVEKLDGELSKMEAAQQKKDKKDKYKLKFTDWLKGKVLEQVGEVFAKVVGPLWEMVYTNASMAIQSDYDHDVLKAAVDNLHGALPQMEESLNSNRSALKGISDVLEVFLKLHEQNPKDAGLAREMMTLSPMQNSIDNACDRITTLVESLNNE</sequence>
<accession>A0A7D9I923</accession>
<proteinExistence type="predicted"/>
<gene>
    <name evidence="1" type="ORF">PACLA_8A025636</name>
</gene>
<name>A0A7D9I923_PARCT</name>
<dbReference type="Proteomes" id="UP001152795">
    <property type="component" value="Unassembled WGS sequence"/>
</dbReference>
<evidence type="ECO:0000313" key="2">
    <source>
        <dbReference type="Proteomes" id="UP001152795"/>
    </source>
</evidence>
<organism evidence="1 2">
    <name type="scientific">Paramuricea clavata</name>
    <name type="common">Red gorgonian</name>
    <name type="synonym">Violescent sea-whip</name>
    <dbReference type="NCBI Taxonomy" id="317549"/>
    <lineage>
        <taxon>Eukaryota</taxon>
        <taxon>Metazoa</taxon>
        <taxon>Cnidaria</taxon>
        <taxon>Anthozoa</taxon>
        <taxon>Octocorallia</taxon>
        <taxon>Malacalcyonacea</taxon>
        <taxon>Plexauridae</taxon>
        <taxon>Paramuricea</taxon>
    </lineage>
</organism>
<protein>
    <submittedName>
        <fullName evidence="1">Uncharacterized protein</fullName>
    </submittedName>
</protein>